<evidence type="ECO:0000256" key="11">
    <source>
        <dbReference type="ARBA" id="ARBA00023065"/>
    </source>
</evidence>
<evidence type="ECO:0000256" key="5">
    <source>
        <dbReference type="ARBA" id="ARBA00022673"/>
    </source>
</evidence>
<keyword evidence="8" id="KW-0106">Calcium</keyword>
<evidence type="ECO:0000313" key="16">
    <source>
        <dbReference type="Proteomes" id="UP001161247"/>
    </source>
</evidence>
<dbReference type="PANTHER" id="PTHR20917:SF0">
    <property type="entry name" value="CALCIUM LOAD-ACTIVATED CALCIUM CHANNEL"/>
    <property type="match status" value="1"/>
</dbReference>
<sequence>MAPISFSHMKYSDSLKVVAISIFSATLCEFLLWLLIYRTISYKSLSSTITKASKKLEIMKNLKTSDHSKKSKIRKIEMAIIGSSRGLYLFKLKSGAIVISVLVMNYGVMNSLFEGKPVAKLPFVPFQIVQRMSRTGLSGDDMTDCSMFFLYFLCSFWIRTNLQKLLGFSPPREAAITRLPHFPYLKPN</sequence>
<keyword evidence="16" id="KW-1185">Reference proteome</keyword>
<keyword evidence="3" id="KW-0813">Transport</keyword>
<gene>
    <name evidence="15" type="ORF">OLC1_LOCUS10662</name>
</gene>
<evidence type="ECO:0000256" key="12">
    <source>
        <dbReference type="ARBA" id="ARBA00023136"/>
    </source>
</evidence>
<dbReference type="GO" id="GO:0005262">
    <property type="term" value="F:calcium channel activity"/>
    <property type="evidence" value="ECO:0007669"/>
    <property type="project" value="UniProtKB-KW"/>
</dbReference>
<dbReference type="EMBL" id="OX459120">
    <property type="protein sequence ID" value="CAI9100962.1"/>
    <property type="molecule type" value="Genomic_DNA"/>
</dbReference>
<evidence type="ECO:0000256" key="14">
    <source>
        <dbReference type="SAM" id="Phobius"/>
    </source>
</evidence>
<comment type="subcellular location">
    <subcellularLocation>
        <location evidence="1">Endoplasmic reticulum membrane</location>
        <topology evidence="1">Multi-pass membrane protein</topology>
    </subcellularLocation>
</comment>
<evidence type="ECO:0000256" key="1">
    <source>
        <dbReference type="ARBA" id="ARBA00004477"/>
    </source>
</evidence>
<dbReference type="GO" id="GO:0032469">
    <property type="term" value="P:endoplasmic reticulum calcium ion homeostasis"/>
    <property type="evidence" value="ECO:0007669"/>
    <property type="project" value="InterPro"/>
</dbReference>
<evidence type="ECO:0000256" key="8">
    <source>
        <dbReference type="ARBA" id="ARBA00022837"/>
    </source>
</evidence>
<evidence type="ECO:0000256" key="9">
    <source>
        <dbReference type="ARBA" id="ARBA00022989"/>
    </source>
</evidence>
<name>A0AAV1D2X6_OLDCO</name>
<dbReference type="AlphaFoldDB" id="A0AAV1D2X6"/>
<feature type="transmembrane region" description="Helical" evidence="14">
    <location>
        <begin position="88"/>
        <end position="108"/>
    </location>
</feature>
<dbReference type="GO" id="GO:0005789">
    <property type="term" value="C:endoplasmic reticulum membrane"/>
    <property type="evidence" value="ECO:0007669"/>
    <property type="project" value="UniProtKB-SubCell"/>
</dbReference>
<evidence type="ECO:0000256" key="13">
    <source>
        <dbReference type="ARBA" id="ARBA00023303"/>
    </source>
</evidence>
<dbReference type="PANTHER" id="PTHR20917">
    <property type="entry name" value="PNAS-RELATED"/>
    <property type="match status" value="1"/>
</dbReference>
<dbReference type="InterPro" id="IPR008559">
    <property type="entry name" value="TMCO1"/>
</dbReference>
<dbReference type="SMART" id="SM01415">
    <property type="entry name" value="DUF106"/>
    <property type="match status" value="1"/>
</dbReference>
<keyword evidence="12 14" id="KW-0472">Membrane</keyword>
<evidence type="ECO:0000256" key="7">
    <source>
        <dbReference type="ARBA" id="ARBA00022824"/>
    </source>
</evidence>
<dbReference type="Proteomes" id="UP001161247">
    <property type="component" value="Chromosome 3"/>
</dbReference>
<protein>
    <submittedName>
        <fullName evidence="15">OLC1v1038153C1</fullName>
    </submittedName>
</protein>
<keyword evidence="10" id="KW-0175">Coiled coil</keyword>
<comment type="similarity">
    <text evidence="2">Belongs to the TMCO1 family.</text>
</comment>
<proteinExistence type="inferred from homology"/>
<organism evidence="15 16">
    <name type="scientific">Oldenlandia corymbosa var. corymbosa</name>
    <dbReference type="NCBI Taxonomy" id="529605"/>
    <lineage>
        <taxon>Eukaryota</taxon>
        <taxon>Viridiplantae</taxon>
        <taxon>Streptophyta</taxon>
        <taxon>Embryophyta</taxon>
        <taxon>Tracheophyta</taxon>
        <taxon>Spermatophyta</taxon>
        <taxon>Magnoliopsida</taxon>
        <taxon>eudicotyledons</taxon>
        <taxon>Gunneridae</taxon>
        <taxon>Pentapetalae</taxon>
        <taxon>asterids</taxon>
        <taxon>lamiids</taxon>
        <taxon>Gentianales</taxon>
        <taxon>Rubiaceae</taxon>
        <taxon>Rubioideae</taxon>
        <taxon>Spermacoceae</taxon>
        <taxon>Hedyotis-Oldenlandia complex</taxon>
        <taxon>Oldenlandia</taxon>
    </lineage>
</organism>
<keyword evidence="9 14" id="KW-1133">Transmembrane helix</keyword>
<evidence type="ECO:0000256" key="10">
    <source>
        <dbReference type="ARBA" id="ARBA00023054"/>
    </source>
</evidence>
<accession>A0AAV1D2X6</accession>
<keyword evidence="7" id="KW-0256">Endoplasmic reticulum</keyword>
<feature type="transmembrane region" description="Helical" evidence="14">
    <location>
        <begin position="17"/>
        <end position="37"/>
    </location>
</feature>
<dbReference type="Pfam" id="PF01956">
    <property type="entry name" value="EMC3_TMCO1"/>
    <property type="match status" value="1"/>
</dbReference>
<keyword evidence="11" id="KW-0406">Ion transport</keyword>
<dbReference type="InterPro" id="IPR002809">
    <property type="entry name" value="EMC3/TMCO1"/>
</dbReference>
<evidence type="ECO:0000313" key="15">
    <source>
        <dbReference type="EMBL" id="CAI9100962.1"/>
    </source>
</evidence>
<reference evidence="15" key="1">
    <citation type="submission" date="2023-03" db="EMBL/GenBank/DDBJ databases">
        <authorList>
            <person name="Julca I."/>
        </authorList>
    </citation>
    <scope>NUCLEOTIDE SEQUENCE</scope>
</reference>
<keyword evidence="6 14" id="KW-0812">Transmembrane</keyword>
<evidence type="ECO:0000256" key="4">
    <source>
        <dbReference type="ARBA" id="ARBA00022568"/>
    </source>
</evidence>
<keyword evidence="4" id="KW-0109">Calcium transport</keyword>
<evidence type="ECO:0000256" key="6">
    <source>
        <dbReference type="ARBA" id="ARBA00022692"/>
    </source>
</evidence>
<keyword evidence="13" id="KW-0407">Ion channel</keyword>
<evidence type="ECO:0000256" key="2">
    <source>
        <dbReference type="ARBA" id="ARBA00006537"/>
    </source>
</evidence>
<evidence type="ECO:0000256" key="3">
    <source>
        <dbReference type="ARBA" id="ARBA00022448"/>
    </source>
</evidence>
<keyword evidence="5" id="KW-0107">Calcium channel</keyword>